<sequence>MDKRRFLSWAAAGAATLALPSCGGGGGSSGTVTPPVEPPAPADPLAAEWTALAAQLGTGKLLRPGDADFARLSPAANARFDAQSPRALLRAGSVADIAAGLATARRLALPLRLRGGGHSYIGNSSGGTLLIDVGALNAVRLEGDVAVVGAGATLADVYDALIGQGRCIAAGSCLSVGIAGLSQGGGFGVRDREHGLTCDALLAATMVNAEGQTLQIDAQRQPELFWGLRGGGGGNFGVVTEFRFRTHAVVPLTRFQADFKLDELPTVLAAWQAWPQTMPDGIWSQLAVSSAGLTLWGIASTGLAELQAQWQGLLSRINASAQSAQLRALSYREAMLDDCRNLSSAQCHLPAQNSAGVLGRVAMAASSDFFDRPIDAAGIEALAGALRQRGLQPGMAVLNLMGGAIARVAEDDTAFIHRKALFSAQYLAEYRPGTDAATLNEAAQWTHGLRQLLAPWSSGRAYQNYLDGLITNPGEAYYGRHLARLQALKRSVDPSSLFKQAQGL</sequence>
<keyword evidence="7" id="KW-0732">Signal</keyword>
<evidence type="ECO:0000256" key="4">
    <source>
        <dbReference type="ARBA" id="ARBA00022827"/>
    </source>
</evidence>
<dbReference type="InterPro" id="IPR016169">
    <property type="entry name" value="FAD-bd_PCMH_sub2"/>
</dbReference>
<dbReference type="PANTHER" id="PTHR42973">
    <property type="entry name" value="BINDING OXIDOREDUCTASE, PUTATIVE (AFU_ORTHOLOGUE AFUA_1G17690)-RELATED"/>
    <property type="match status" value="1"/>
</dbReference>
<dbReference type="Pfam" id="PF01565">
    <property type="entry name" value="FAD_binding_4"/>
    <property type="match status" value="1"/>
</dbReference>
<dbReference type="InterPro" id="IPR016166">
    <property type="entry name" value="FAD-bd_PCMH"/>
</dbReference>
<dbReference type="Pfam" id="PF08031">
    <property type="entry name" value="BBE"/>
    <property type="match status" value="1"/>
</dbReference>
<dbReference type="PROSITE" id="PS00862">
    <property type="entry name" value="OX2_COVAL_FAD"/>
    <property type="match status" value="1"/>
</dbReference>
<name>A0ABU3PET2_9BURK</name>
<evidence type="ECO:0000256" key="5">
    <source>
        <dbReference type="ARBA" id="ARBA00023002"/>
    </source>
</evidence>
<gene>
    <name evidence="9" type="ORF">RQP53_17660</name>
</gene>
<dbReference type="InterPro" id="IPR006093">
    <property type="entry name" value="Oxy_OxRdtase_FAD_BS"/>
</dbReference>
<keyword evidence="5" id="KW-0560">Oxidoreductase</keyword>
<feature type="chain" id="PRO_5046274903" evidence="7">
    <location>
        <begin position="24"/>
        <end position="504"/>
    </location>
</feature>
<dbReference type="PANTHER" id="PTHR42973:SF39">
    <property type="entry name" value="FAD-BINDING PCMH-TYPE DOMAIN-CONTAINING PROTEIN"/>
    <property type="match status" value="1"/>
</dbReference>
<dbReference type="Gene3D" id="3.40.462.20">
    <property type="match status" value="1"/>
</dbReference>
<evidence type="ECO:0000256" key="3">
    <source>
        <dbReference type="ARBA" id="ARBA00022630"/>
    </source>
</evidence>
<dbReference type="PROSITE" id="PS51387">
    <property type="entry name" value="FAD_PCMH"/>
    <property type="match status" value="1"/>
</dbReference>
<evidence type="ECO:0000313" key="9">
    <source>
        <dbReference type="EMBL" id="MDT9001110.1"/>
    </source>
</evidence>
<evidence type="ECO:0000313" key="10">
    <source>
        <dbReference type="Proteomes" id="UP001246372"/>
    </source>
</evidence>
<proteinExistence type="inferred from homology"/>
<reference evidence="9" key="1">
    <citation type="submission" date="2023-09" db="EMBL/GenBank/DDBJ databases">
        <title>Paucibacter sp. APW11 Genome sequencing and assembly.</title>
        <authorList>
            <person name="Kim I."/>
        </authorList>
    </citation>
    <scope>NUCLEOTIDE SEQUENCE</scope>
    <source>
        <strain evidence="9">APW11</strain>
    </source>
</reference>
<evidence type="ECO:0000256" key="6">
    <source>
        <dbReference type="SAM" id="MobiDB-lite"/>
    </source>
</evidence>
<dbReference type="InterPro" id="IPR012951">
    <property type="entry name" value="BBE"/>
</dbReference>
<feature type="domain" description="FAD-binding PCMH-type" evidence="8">
    <location>
        <begin position="80"/>
        <end position="249"/>
    </location>
</feature>
<evidence type="ECO:0000256" key="7">
    <source>
        <dbReference type="SAM" id="SignalP"/>
    </source>
</evidence>
<dbReference type="Proteomes" id="UP001246372">
    <property type="component" value="Unassembled WGS sequence"/>
</dbReference>
<dbReference type="InterPro" id="IPR036318">
    <property type="entry name" value="FAD-bd_PCMH-like_sf"/>
</dbReference>
<evidence type="ECO:0000259" key="8">
    <source>
        <dbReference type="PROSITE" id="PS51387"/>
    </source>
</evidence>
<dbReference type="RefSeq" id="WP_315651995.1">
    <property type="nucleotide sequence ID" value="NZ_JAVXZY010000007.1"/>
</dbReference>
<feature type="region of interest" description="Disordered" evidence="6">
    <location>
        <begin position="24"/>
        <end position="43"/>
    </location>
</feature>
<dbReference type="SUPFAM" id="SSF56176">
    <property type="entry name" value="FAD-binding/transporter-associated domain-like"/>
    <property type="match status" value="1"/>
</dbReference>
<comment type="caution">
    <text evidence="9">The sequence shown here is derived from an EMBL/GenBank/DDBJ whole genome shotgun (WGS) entry which is preliminary data.</text>
</comment>
<keyword evidence="10" id="KW-1185">Reference proteome</keyword>
<organism evidence="9 10">
    <name type="scientific">Roseateles aquae</name>
    <dbReference type="NCBI Taxonomy" id="3077235"/>
    <lineage>
        <taxon>Bacteria</taxon>
        <taxon>Pseudomonadati</taxon>
        <taxon>Pseudomonadota</taxon>
        <taxon>Betaproteobacteria</taxon>
        <taxon>Burkholderiales</taxon>
        <taxon>Sphaerotilaceae</taxon>
        <taxon>Roseateles</taxon>
    </lineage>
</organism>
<protein>
    <submittedName>
        <fullName evidence="9">FAD-binding protein</fullName>
    </submittedName>
</protein>
<dbReference type="InterPro" id="IPR050416">
    <property type="entry name" value="FAD-linked_Oxidoreductase"/>
</dbReference>
<dbReference type="Gene3D" id="3.30.43.10">
    <property type="entry name" value="Uridine Diphospho-n-acetylenolpyruvylglucosamine Reductase, domain 2"/>
    <property type="match status" value="1"/>
</dbReference>
<dbReference type="InterPro" id="IPR016167">
    <property type="entry name" value="FAD-bd_PCMH_sub1"/>
</dbReference>
<comment type="similarity">
    <text evidence="2">Belongs to the oxygen-dependent FAD-linked oxidoreductase family.</text>
</comment>
<dbReference type="InterPro" id="IPR006094">
    <property type="entry name" value="Oxid_FAD_bind_N"/>
</dbReference>
<comment type="cofactor">
    <cofactor evidence="1">
        <name>FAD</name>
        <dbReference type="ChEBI" id="CHEBI:57692"/>
    </cofactor>
</comment>
<accession>A0ABU3PET2</accession>
<keyword evidence="4" id="KW-0274">FAD</keyword>
<evidence type="ECO:0000256" key="1">
    <source>
        <dbReference type="ARBA" id="ARBA00001974"/>
    </source>
</evidence>
<feature type="signal peptide" evidence="7">
    <location>
        <begin position="1"/>
        <end position="23"/>
    </location>
</feature>
<evidence type="ECO:0000256" key="2">
    <source>
        <dbReference type="ARBA" id="ARBA00005466"/>
    </source>
</evidence>
<dbReference type="Gene3D" id="3.30.465.10">
    <property type="match status" value="1"/>
</dbReference>
<dbReference type="EMBL" id="JAVXZY010000007">
    <property type="protein sequence ID" value="MDT9001110.1"/>
    <property type="molecule type" value="Genomic_DNA"/>
</dbReference>
<keyword evidence="3" id="KW-0285">Flavoprotein</keyword>